<dbReference type="SUPFAM" id="SSF69593">
    <property type="entry name" value="Glycerol-3-phosphate (1)-acyltransferase"/>
    <property type="match status" value="1"/>
</dbReference>
<dbReference type="AlphaFoldDB" id="A0A8C6KLD6"/>
<keyword evidence="3 7" id="KW-0808">Transferase</keyword>
<accession>A0A8C6KLD6</accession>
<reference evidence="9" key="3">
    <citation type="submission" date="2025-09" db="UniProtKB">
        <authorList>
            <consortium name="Ensembl"/>
        </authorList>
    </citation>
    <scope>IDENTIFICATION</scope>
</reference>
<dbReference type="GO" id="GO:0008654">
    <property type="term" value="P:phospholipid biosynthetic process"/>
    <property type="evidence" value="ECO:0007669"/>
    <property type="project" value="TreeGrafter"/>
</dbReference>
<evidence type="ECO:0000256" key="4">
    <source>
        <dbReference type="ARBA" id="ARBA00023136"/>
    </source>
</evidence>
<dbReference type="InterPro" id="IPR022284">
    <property type="entry name" value="GPAT/DHAPAT"/>
</dbReference>
<evidence type="ECO:0000256" key="1">
    <source>
        <dbReference type="ARBA" id="ARBA00004370"/>
    </source>
</evidence>
<dbReference type="Pfam" id="PF01553">
    <property type="entry name" value="Acyltransferase"/>
    <property type="match status" value="1"/>
</dbReference>
<reference evidence="9" key="1">
    <citation type="submission" date="2014-08" db="EMBL/GenBank/DDBJ databases">
        <authorList>
            <person name="Senf B."/>
            <person name="Petzold A."/>
            <person name="Downie B.R."/>
            <person name="Koch P."/>
            <person name="Platzer M."/>
        </authorList>
    </citation>
    <scope>NUCLEOTIDE SEQUENCE [LARGE SCALE GENOMIC DNA]</scope>
    <source>
        <strain evidence="9">GRZ</strain>
    </source>
</reference>
<dbReference type="GO" id="GO:0008611">
    <property type="term" value="P:ether lipid biosynthetic process"/>
    <property type="evidence" value="ECO:0007669"/>
    <property type="project" value="TreeGrafter"/>
</dbReference>
<keyword evidence="10" id="KW-1185">Reference proteome</keyword>
<dbReference type="GO" id="GO:0004366">
    <property type="term" value="F:glycerol-3-phosphate O-acyltransferase activity"/>
    <property type="evidence" value="ECO:0007669"/>
    <property type="project" value="TreeGrafter"/>
</dbReference>
<dbReference type="Proteomes" id="UP000694548">
    <property type="component" value="Chromosome sgr04"/>
</dbReference>
<proteinExistence type="inferred from homology"/>
<evidence type="ECO:0000256" key="7">
    <source>
        <dbReference type="PIRNR" id="PIRNR000437"/>
    </source>
</evidence>
<organism evidence="9 10">
    <name type="scientific">Nothobranchius furzeri</name>
    <name type="common">Turquoise killifish</name>
    <dbReference type="NCBI Taxonomy" id="105023"/>
    <lineage>
        <taxon>Eukaryota</taxon>
        <taxon>Metazoa</taxon>
        <taxon>Chordata</taxon>
        <taxon>Craniata</taxon>
        <taxon>Vertebrata</taxon>
        <taxon>Euteleostomi</taxon>
        <taxon>Actinopterygii</taxon>
        <taxon>Neopterygii</taxon>
        <taxon>Teleostei</taxon>
        <taxon>Neoteleostei</taxon>
        <taxon>Acanthomorphata</taxon>
        <taxon>Ovalentaria</taxon>
        <taxon>Atherinomorphae</taxon>
        <taxon>Cyprinodontiformes</taxon>
        <taxon>Nothobranchiidae</taxon>
        <taxon>Nothobranchius</taxon>
    </lineage>
</organism>
<dbReference type="InterPro" id="IPR045520">
    <property type="entry name" value="GPAT/DHAPAT_C"/>
</dbReference>
<dbReference type="GO" id="GO:0031966">
    <property type="term" value="C:mitochondrial membrane"/>
    <property type="evidence" value="ECO:0007669"/>
    <property type="project" value="TreeGrafter"/>
</dbReference>
<dbReference type="PANTHER" id="PTHR12563:SF20">
    <property type="entry name" value="DIHYDROXYACETONE PHOSPHATE ACYLTRANSFERASE"/>
    <property type="match status" value="1"/>
</dbReference>
<name>A0A8C6KLD6_NOTFU</name>
<dbReference type="InterPro" id="IPR041728">
    <property type="entry name" value="GPAT/DHAPAT_LPLAT"/>
</dbReference>
<dbReference type="Pfam" id="PF19277">
    <property type="entry name" value="GPAT_C"/>
    <property type="match status" value="1"/>
</dbReference>
<gene>
    <name evidence="9" type="primary">GNPAT</name>
    <name evidence="9" type="synonym">gnpat</name>
</gene>
<comment type="similarity">
    <text evidence="2 7">Belongs to the GPAT/DAPAT family.</text>
</comment>
<dbReference type="Ensembl" id="ENSNFUT00015007204.1">
    <property type="protein sequence ID" value="ENSNFUP00015006848.1"/>
    <property type="gene ID" value="ENSNFUG00015003361.1"/>
</dbReference>
<dbReference type="GO" id="GO:0006631">
    <property type="term" value="P:fatty acid metabolic process"/>
    <property type="evidence" value="ECO:0007669"/>
    <property type="project" value="TreeGrafter"/>
</dbReference>
<evidence type="ECO:0000256" key="6">
    <source>
        <dbReference type="ARBA" id="ARBA00025707"/>
    </source>
</evidence>
<reference evidence="9" key="2">
    <citation type="submission" date="2025-08" db="UniProtKB">
        <authorList>
            <consortium name="Ensembl"/>
        </authorList>
    </citation>
    <scope>IDENTIFICATION</scope>
</reference>
<keyword evidence="5 7" id="KW-0012">Acyltransferase</keyword>
<protein>
    <submittedName>
        <fullName evidence="9">Glyceronephosphate O-acyltransferase</fullName>
    </submittedName>
</protein>
<sequence length="707" mass="79882">MASRAVYVHRDPMLKKRDDFEDILEERRHSSDLRYALKCYTPVLYKGLSPCRASELKSMVLQSDQLQYVINQVSKEMGRTAEEVQAEASTILDEMAHRLQISTVRFFAFTLSKIFKTLFRSICVNEEGIQRLQQAIHEHPVILLPSHRSYMDFLLMSYVLYTYDLSVPVIAAGMDFMGMKIVGEMLRMSGAFFIRRSFGGDKLYWAVFSEYVQIMVKSGFAPVEFFLEGTRSRTAKSLTPKLGLLNIVIDPFLKGEVFDISLVPVSISYERVLEEALYARELLGVPKPKESTSGLFKARKVLSEDYGSIHIYFGQPVSVRALAEGKVNRCQFNLTPRHIPRKPGEEIQSFVNDLAYRLVRSQEENMVLTPWVLLAFLLLQNQAVGNERGMSLDELTEQAAWVRDLSRQFGAFLHWPDQLPPSKVVSSSLSLHRGLVRISDGRVQLALEMPHSAMTSEEELLNRAVIILSCASYRNQALHLFIRPALLAVAIQAASSNKKQEVYNSFSFLWNMFSNEFILCPGAAVQDFEEACYLLVKSGALQISQQEILVSGRGHRTLAFLANILDPFLEGYQMVCRFLYEATEGLTEKQFVPAVRKFIIKHLLTGRLRYAEVLSSDLQKNALAALLRLGAVQKLKGCQGALKVNKVIVNSLEDTLGKKQAVSRSLNTHGLFLDLDKNSKLILVSVSQRRKAAHSEGSRRSTLIPTR</sequence>
<dbReference type="GeneTree" id="ENSGT00520000055570"/>
<feature type="domain" description="Phospholipid/glycerol acyltransferase" evidence="8">
    <location>
        <begin position="141"/>
        <end position="270"/>
    </location>
</feature>
<evidence type="ECO:0000256" key="2">
    <source>
        <dbReference type="ARBA" id="ARBA00007937"/>
    </source>
</evidence>
<evidence type="ECO:0000259" key="8">
    <source>
        <dbReference type="SMART" id="SM00563"/>
    </source>
</evidence>
<dbReference type="PANTHER" id="PTHR12563">
    <property type="entry name" value="GLYCEROL-3-PHOSPHATE ACYLTRANSFERASE"/>
    <property type="match status" value="1"/>
</dbReference>
<comment type="pathway">
    <text evidence="6">Phospholipid metabolism.</text>
</comment>
<evidence type="ECO:0000256" key="5">
    <source>
        <dbReference type="ARBA" id="ARBA00023315"/>
    </source>
</evidence>
<dbReference type="InterPro" id="IPR002123">
    <property type="entry name" value="Plipid/glycerol_acylTrfase"/>
</dbReference>
<evidence type="ECO:0000313" key="10">
    <source>
        <dbReference type="Proteomes" id="UP000694548"/>
    </source>
</evidence>
<dbReference type="PIRSF" id="PIRSF000437">
    <property type="entry name" value="GPAT_DHAPAT"/>
    <property type="match status" value="1"/>
</dbReference>
<dbReference type="GO" id="GO:0005778">
    <property type="term" value="C:peroxisomal membrane"/>
    <property type="evidence" value="ECO:0007669"/>
    <property type="project" value="TreeGrafter"/>
</dbReference>
<comment type="subcellular location">
    <subcellularLocation>
        <location evidence="1">Membrane</location>
    </subcellularLocation>
</comment>
<evidence type="ECO:0000313" key="9">
    <source>
        <dbReference type="Ensembl" id="ENSNFUP00015006848.1"/>
    </source>
</evidence>
<dbReference type="GO" id="GO:0019432">
    <property type="term" value="P:triglyceride biosynthetic process"/>
    <property type="evidence" value="ECO:0007669"/>
    <property type="project" value="TreeGrafter"/>
</dbReference>
<dbReference type="CDD" id="cd07993">
    <property type="entry name" value="LPLAT_DHAPAT-like"/>
    <property type="match status" value="1"/>
</dbReference>
<dbReference type="GO" id="GO:0016287">
    <property type="term" value="F:glycerone-phosphate O-acyltransferase activity"/>
    <property type="evidence" value="ECO:0007669"/>
    <property type="project" value="TreeGrafter"/>
</dbReference>
<evidence type="ECO:0000256" key="3">
    <source>
        <dbReference type="ARBA" id="ARBA00022679"/>
    </source>
</evidence>
<keyword evidence="4" id="KW-0472">Membrane</keyword>
<dbReference type="SMART" id="SM00563">
    <property type="entry name" value="PlsC"/>
    <property type="match status" value="1"/>
</dbReference>